<sequence length="93" mass="10600">MAESLIMKFWLGGSLVQLSATAIGYALRMAGIWITDPSISYFFKVQHGLKSFLKKLLRTIKGLLYEKYDTNGIQDTSRFLVEDILRPALTERL</sequence>
<organism evidence="1 2">
    <name type="scientific">Rhodnius prolixus</name>
    <name type="common">Triatomid bug</name>
    <dbReference type="NCBI Taxonomy" id="13249"/>
    <lineage>
        <taxon>Eukaryota</taxon>
        <taxon>Metazoa</taxon>
        <taxon>Ecdysozoa</taxon>
        <taxon>Arthropoda</taxon>
        <taxon>Hexapoda</taxon>
        <taxon>Insecta</taxon>
        <taxon>Pterygota</taxon>
        <taxon>Neoptera</taxon>
        <taxon>Paraneoptera</taxon>
        <taxon>Hemiptera</taxon>
        <taxon>Heteroptera</taxon>
        <taxon>Panheteroptera</taxon>
        <taxon>Cimicomorpha</taxon>
        <taxon>Reduviidae</taxon>
        <taxon>Triatominae</taxon>
        <taxon>Rhodnius</taxon>
    </lineage>
</organism>
<dbReference type="EnsemblMetazoa" id="RPRC006877-RA">
    <property type="protein sequence ID" value="RPRC006877-PA"/>
    <property type="gene ID" value="RPRC006877"/>
</dbReference>
<dbReference type="HOGENOM" id="CLU_2402407_0_0_1"/>
<keyword evidence="2" id="KW-1185">Reference proteome</keyword>
<dbReference type="InParanoid" id="T1HS57"/>
<dbReference type="VEuPathDB" id="VectorBase:RPRC006877"/>
<proteinExistence type="predicted"/>
<protein>
    <submittedName>
        <fullName evidence="1">Uncharacterized protein</fullName>
    </submittedName>
</protein>
<dbReference type="Proteomes" id="UP000015103">
    <property type="component" value="Unassembled WGS sequence"/>
</dbReference>
<accession>T1HS57</accession>
<reference evidence="1" key="1">
    <citation type="submission" date="2015-05" db="UniProtKB">
        <authorList>
            <consortium name="EnsemblMetazoa"/>
        </authorList>
    </citation>
    <scope>IDENTIFICATION</scope>
</reference>
<dbReference type="AlphaFoldDB" id="T1HS57"/>
<evidence type="ECO:0000313" key="2">
    <source>
        <dbReference type="Proteomes" id="UP000015103"/>
    </source>
</evidence>
<evidence type="ECO:0000313" key="1">
    <source>
        <dbReference type="EnsemblMetazoa" id="RPRC006877-PA"/>
    </source>
</evidence>
<name>T1HS57_RHOPR</name>
<dbReference type="EMBL" id="ACPB03022424">
    <property type="status" value="NOT_ANNOTATED_CDS"/>
    <property type="molecule type" value="Genomic_DNA"/>
</dbReference>